<feature type="domain" description="Aminoacyl-tRNA synthetase class Ia" evidence="8">
    <location>
        <begin position="1"/>
        <end position="62"/>
    </location>
</feature>
<name>A0A388JK65_CHABU</name>
<evidence type="ECO:0000256" key="2">
    <source>
        <dbReference type="ARBA" id="ARBA00022598"/>
    </source>
</evidence>
<dbReference type="SUPFAM" id="SSF52374">
    <property type="entry name" value="Nucleotidylyl transferase"/>
    <property type="match status" value="1"/>
</dbReference>
<dbReference type="Pfam" id="PF00133">
    <property type="entry name" value="tRNA-synt_1"/>
    <property type="match status" value="1"/>
</dbReference>
<dbReference type="Gramene" id="GBG44159">
    <property type="protein sequence ID" value="GBG44159"/>
    <property type="gene ID" value="CBR_g88870"/>
</dbReference>
<gene>
    <name evidence="9" type="ORF">CBR_g88870</name>
</gene>
<keyword evidence="5" id="KW-0648">Protein biosynthesis</keyword>
<protein>
    <recommendedName>
        <fullName evidence="1">valine--tRNA ligase</fullName>
        <ecNumber evidence="1">6.1.1.9</ecNumber>
    </recommendedName>
    <alternativeName>
        <fullName evidence="7">Valyl-tRNA synthetase</fullName>
    </alternativeName>
</protein>
<evidence type="ECO:0000256" key="6">
    <source>
        <dbReference type="ARBA" id="ARBA00023146"/>
    </source>
</evidence>
<organism evidence="9 10">
    <name type="scientific">Chara braunii</name>
    <name type="common">Braun's stonewort</name>
    <dbReference type="NCBI Taxonomy" id="69332"/>
    <lineage>
        <taxon>Eukaryota</taxon>
        <taxon>Viridiplantae</taxon>
        <taxon>Streptophyta</taxon>
        <taxon>Charophyceae</taxon>
        <taxon>Charales</taxon>
        <taxon>Characeae</taxon>
        <taxon>Chara</taxon>
    </lineage>
</organism>
<keyword evidence="10" id="KW-1185">Reference proteome</keyword>
<keyword evidence="2" id="KW-0436">Ligase</keyword>
<evidence type="ECO:0000256" key="5">
    <source>
        <dbReference type="ARBA" id="ARBA00022917"/>
    </source>
</evidence>
<dbReference type="GO" id="GO:0006438">
    <property type="term" value="P:valyl-tRNA aminoacylation"/>
    <property type="evidence" value="ECO:0007669"/>
    <property type="project" value="InterPro"/>
</dbReference>
<dbReference type="InterPro" id="IPR014729">
    <property type="entry name" value="Rossmann-like_a/b/a_fold"/>
</dbReference>
<dbReference type="InterPro" id="IPR002300">
    <property type="entry name" value="aa-tRNA-synth_Ia"/>
</dbReference>
<keyword evidence="4" id="KW-0067">ATP-binding</keyword>
<reference evidence="9 10" key="1">
    <citation type="journal article" date="2018" name="Cell">
        <title>The Chara Genome: Secondary Complexity and Implications for Plant Terrestrialization.</title>
        <authorList>
            <person name="Nishiyama T."/>
            <person name="Sakayama H."/>
            <person name="Vries J.D."/>
            <person name="Buschmann H."/>
            <person name="Saint-Marcoux D."/>
            <person name="Ullrich K.K."/>
            <person name="Haas F.B."/>
            <person name="Vanderstraeten L."/>
            <person name="Becker D."/>
            <person name="Lang D."/>
            <person name="Vosolsobe S."/>
            <person name="Rombauts S."/>
            <person name="Wilhelmsson P.K.I."/>
            <person name="Janitza P."/>
            <person name="Kern R."/>
            <person name="Heyl A."/>
            <person name="Rumpler F."/>
            <person name="Villalobos L.I.A.C."/>
            <person name="Clay J.M."/>
            <person name="Skokan R."/>
            <person name="Toyoda A."/>
            <person name="Suzuki Y."/>
            <person name="Kagoshima H."/>
            <person name="Schijlen E."/>
            <person name="Tajeshwar N."/>
            <person name="Catarino B."/>
            <person name="Hetherington A.J."/>
            <person name="Saltykova A."/>
            <person name="Bonnot C."/>
            <person name="Breuninger H."/>
            <person name="Symeonidi A."/>
            <person name="Radhakrishnan G.V."/>
            <person name="Van Nieuwerburgh F."/>
            <person name="Deforce D."/>
            <person name="Chang C."/>
            <person name="Karol K.G."/>
            <person name="Hedrich R."/>
            <person name="Ulvskov P."/>
            <person name="Glockner G."/>
            <person name="Delwiche C.F."/>
            <person name="Petrasek J."/>
            <person name="Van de Peer Y."/>
            <person name="Friml J."/>
            <person name="Beilby M."/>
            <person name="Dolan L."/>
            <person name="Kohara Y."/>
            <person name="Sugano S."/>
            <person name="Fujiyama A."/>
            <person name="Delaux P.-M."/>
            <person name="Quint M."/>
            <person name="TheiBen G."/>
            <person name="Hagemann M."/>
            <person name="Harholt J."/>
            <person name="Dunand C."/>
            <person name="Zachgo S."/>
            <person name="Langdale J."/>
            <person name="Maumus F."/>
            <person name="Straeten D.V.D."/>
            <person name="Gould S.B."/>
            <person name="Rensing S.A."/>
        </authorList>
    </citation>
    <scope>NUCLEOTIDE SEQUENCE [LARGE SCALE GENOMIC DNA]</scope>
    <source>
        <strain evidence="9 10">S276</strain>
    </source>
</reference>
<evidence type="ECO:0000259" key="8">
    <source>
        <dbReference type="Pfam" id="PF00133"/>
    </source>
</evidence>
<keyword evidence="3" id="KW-0547">Nucleotide-binding</keyword>
<evidence type="ECO:0000256" key="7">
    <source>
        <dbReference type="ARBA" id="ARBA00029936"/>
    </source>
</evidence>
<evidence type="ECO:0000256" key="4">
    <source>
        <dbReference type="ARBA" id="ARBA00022840"/>
    </source>
</evidence>
<dbReference type="STRING" id="69332.A0A388JK65"/>
<dbReference type="Proteomes" id="UP000265515">
    <property type="component" value="Unassembled WGS sequence"/>
</dbReference>
<evidence type="ECO:0000313" key="10">
    <source>
        <dbReference type="Proteomes" id="UP000265515"/>
    </source>
</evidence>
<dbReference type="InterPro" id="IPR002303">
    <property type="entry name" value="Valyl-tRNA_ligase"/>
</dbReference>
<dbReference type="AlphaFoldDB" id="A0A388JK65"/>
<dbReference type="OrthoDB" id="629407at2759"/>
<dbReference type="GO" id="GO:0005524">
    <property type="term" value="F:ATP binding"/>
    <property type="evidence" value="ECO:0007669"/>
    <property type="project" value="UniProtKB-KW"/>
</dbReference>
<dbReference type="Gene3D" id="3.40.50.620">
    <property type="entry name" value="HUPs"/>
    <property type="match status" value="1"/>
</dbReference>
<accession>A0A388JK65</accession>
<evidence type="ECO:0000313" key="9">
    <source>
        <dbReference type="EMBL" id="GBG44159.1"/>
    </source>
</evidence>
<evidence type="ECO:0000256" key="3">
    <source>
        <dbReference type="ARBA" id="ARBA00022741"/>
    </source>
</evidence>
<feature type="non-terminal residue" evidence="9">
    <location>
        <position position="65"/>
    </location>
</feature>
<keyword evidence="6" id="KW-0030">Aminoacyl-tRNA synthetase</keyword>
<dbReference type="PANTHER" id="PTHR11946:SF93">
    <property type="entry name" value="VALINE--TRNA LIGASE, CHLOROPLASTIC_MITOCHONDRIAL 2"/>
    <property type="match status" value="1"/>
</dbReference>
<dbReference type="GO" id="GO:0004832">
    <property type="term" value="F:valine-tRNA ligase activity"/>
    <property type="evidence" value="ECO:0007669"/>
    <property type="project" value="UniProtKB-EC"/>
</dbReference>
<dbReference type="OMA" id="CLWVARM"/>
<comment type="caution">
    <text evidence="9">The sequence shown here is derived from an EMBL/GenBank/DDBJ whole genome shotgun (WGS) entry which is preliminary data.</text>
</comment>
<sequence>MAMMGIEFTGKAPFDVVYLHGLVRDEQGRKMSKTLGNVLNPLDVISEYGTDALRFTLATGTTPGQ</sequence>
<evidence type="ECO:0000256" key="1">
    <source>
        <dbReference type="ARBA" id="ARBA00013169"/>
    </source>
</evidence>
<proteinExistence type="predicted"/>
<dbReference type="PANTHER" id="PTHR11946">
    <property type="entry name" value="VALYL-TRNA SYNTHETASES"/>
    <property type="match status" value="1"/>
</dbReference>
<dbReference type="EMBL" id="BFEA01009733">
    <property type="protein sequence ID" value="GBG44159.1"/>
    <property type="molecule type" value="Genomic_DNA"/>
</dbReference>
<dbReference type="EC" id="6.1.1.9" evidence="1"/>
<dbReference type="GO" id="GO:0005829">
    <property type="term" value="C:cytosol"/>
    <property type="evidence" value="ECO:0007669"/>
    <property type="project" value="TreeGrafter"/>
</dbReference>